<evidence type="ECO:0000313" key="4">
    <source>
        <dbReference type="Proteomes" id="UP000178870"/>
    </source>
</evidence>
<dbReference type="PANTHER" id="PTHR35601">
    <property type="entry name" value="TOXIN RELE"/>
    <property type="match status" value="1"/>
</dbReference>
<evidence type="ECO:0000256" key="2">
    <source>
        <dbReference type="ARBA" id="ARBA00022649"/>
    </source>
</evidence>
<comment type="similarity">
    <text evidence="1">Belongs to the RelE toxin family.</text>
</comment>
<dbReference type="SUPFAM" id="SSF143011">
    <property type="entry name" value="RelE-like"/>
    <property type="match status" value="1"/>
</dbReference>
<gene>
    <name evidence="3" type="ORF">A2803_05455</name>
</gene>
<evidence type="ECO:0008006" key="5">
    <source>
        <dbReference type="Google" id="ProtNLM"/>
    </source>
</evidence>
<keyword evidence="2" id="KW-1277">Toxin-antitoxin system</keyword>
<dbReference type="EMBL" id="MGGP01000026">
    <property type="protein sequence ID" value="OGM31400.1"/>
    <property type="molecule type" value="Genomic_DNA"/>
</dbReference>
<comment type="caution">
    <text evidence="3">The sequence shown here is derived from an EMBL/GenBank/DDBJ whole genome shotgun (WGS) entry which is preliminary data.</text>
</comment>
<dbReference type="PANTHER" id="PTHR35601:SF1">
    <property type="entry name" value="TOXIN RELE"/>
    <property type="match status" value="1"/>
</dbReference>
<evidence type="ECO:0000313" key="3">
    <source>
        <dbReference type="EMBL" id="OGM31400.1"/>
    </source>
</evidence>
<proteinExistence type="inferred from homology"/>
<evidence type="ECO:0000256" key="1">
    <source>
        <dbReference type="ARBA" id="ARBA00006226"/>
    </source>
</evidence>
<organism evidence="3 4">
    <name type="scientific">Candidatus Woesebacteria bacterium RIFCSPHIGHO2_01_FULL_44_21</name>
    <dbReference type="NCBI Taxonomy" id="1802503"/>
    <lineage>
        <taxon>Bacteria</taxon>
        <taxon>Candidatus Woeseibacteriota</taxon>
    </lineage>
</organism>
<name>A0A1F7YVZ5_9BACT</name>
<accession>A0A1F7YVZ5</accession>
<sequence length="83" mass="9879">MYEVIIPPRVEREVKKLPEKLRGAIIEALTELKIDPFIGKPLRMELTGRYTYHVRNYRIVYKIKELDKVVTVLKVKPRPIVYN</sequence>
<protein>
    <recommendedName>
        <fullName evidence="5">Addiction module antitoxin RelB</fullName>
    </recommendedName>
</protein>
<dbReference type="Pfam" id="PF05016">
    <property type="entry name" value="ParE_toxin"/>
    <property type="match status" value="1"/>
</dbReference>
<dbReference type="InterPro" id="IPR035093">
    <property type="entry name" value="RelE/ParE_toxin_dom_sf"/>
</dbReference>
<dbReference type="Gene3D" id="3.30.2310.20">
    <property type="entry name" value="RelE-like"/>
    <property type="match status" value="1"/>
</dbReference>
<reference evidence="3 4" key="1">
    <citation type="journal article" date="2016" name="Nat. Commun.">
        <title>Thousands of microbial genomes shed light on interconnected biogeochemical processes in an aquifer system.</title>
        <authorList>
            <person name="Anantharaman K."/>
            <person name="Brown C.T."/>
            <person name="Hug L.A."/>
            <person name="Sharon I."/>
            <person name="Castelle C.J."/>
            <person name="Probst A.J."/>
            <person name="Thomas B.C."/>
            <person name="Singh A."/>
            <person name="Wilkins M.J."/>
            <person name="Karaoz U."/>
            <person name="Brodie E.L."/>
            <person name="Williams K.H."/>
            <person name="Hubbard S.S."/>
            <person name="Banfield J.F."/>
        </authorList>
    </citation>
    <scope>NUCLEOTIDE SEQUENCE [LARGE SCALE GENOMIC DNA]</scope>
</reference>
<dbReference type="AlphaFoldDB" id="A0A1F7YVZ5"/>
<dbReference type="Proteomes" id="UP000178870">
    <property type="component" value="Unassembled WGS sequence"/>
</dbReference>
<dbReference type="InterPro" id="IPR007712">
    <property type="entry name" value="RelE/ParE_toxin"/>
</dbReference>